<evidence type="ECO:0000259" key="2">
    <source>
        <dbReference type="Pfam" id="PF03551"/>
    </source>
</evidence>
<dbReference type="Gene3D" id="1.10.10.10">
    <property type="entry name" value="Winged helix-like DNA-binding domain superfamily/Winged helix DNA-binding domain"/>
    <property type="match status" value="1"/>
</dbReference>
<dbReference type="InterPro" id="IPR005149">
    <property type="entry name" value="Tscrpt_reg_PadR_N"/>
</dbReference>
<proteinExistence type="predicted"/>
<comment type="caution">
    <text evidence="4">The sequence shown here is derived from an EMBL/GenBank/DDBJ whole genome shotgun (WGS) entry which is preliminary data.</text>
</comment>
<feature type="domain" description="Transcription regulator PadR N-terminal" evidence="2">
    <location>
        <begin position="22"/>
        <end position="96"/>
    </location>
</feature>
<protein>
    <submittedName>
        <fullName evidence="4">PadR family transcriptional regulator</fullName>
    </submittedName>
</protein>
<feature type="domain" description="Transcription regulator PadR C-terminal" evidence="3">
    <location>
        <begin position="112"/>
        <end position="189"/>
    </location>
</feature>
<dbReference type="PANTHER" id="PTHR43252">
    <property type="entry name" value="TRANSCRIPTIONAL REGULATOR YQJI"/>
    <property type="match status" value="1"/>
</dbReference>
<name>A0ABW7QMT6_9ACTN</name>
<evidence type="ECO:0000259" key="3">
    <source>
        <dbReference type="Pfam" id="PF10400"/>
    </source>
</evidence>
<dbReference type="Pfam" id="PF03551">
    <property type="entry name" value="PadR"/>
    <property type="match status" value="1"/>
</dbReference>
<reference evidence="4 5" key="1">
    <citation type="submission" date="2024-10" db="EMBL/GenBank/DDBJ databases">
        <title>The Natural Products Discovery Center: Release of the First 8490 Sequenced Strains for Exploring Actinobacteria Biosynthetic Diversity.</title>
        <authorList>
            <person name="Kalkreuter E."/>
            <person name="Kautsar S.A."/>
            <person name="Yang D."/>
            <person name="Bader C.D."/>
            <person name="Teijaro C.N."/>
            <person name="Fluegel L."/>
            <person name="Davis C.M."/>
            <person name="Simpson J.R."/>
            <person name="Lauterbach L."/>
            <person name="Steele A.D."/>
            <person name="Gui C."/>
            <person name="Meng S."/>
            <person name="Li G."/>
            <person name="Viehrig K."/>
            <person name="Ye F."/>
            <person name="Su P."/>
            <person name="Kiefer A.F."/>
            <person name="Nichols A."/>
            <person name="Cepeda A.J."/>
            <person name="Yan W."/>
            <person name="Fan B."/>
            <person name="Jiang Y."/>
            <person name="Adhikari A."/>
            <person name="Zheng C.-J."/>
            <person name="Schuster L."/>
            <person name="Cowan T.M."/>
            <person name="Smanski M.J."/>
            <person name="Chevrette M.G."/>
            <person name="De Carvalho L.P.S."/>
            <person name="Shen B."/>
        </authorList>
    </citation>
    <scope>NUCLEOTIDE SEQUENCE [LARGE SCALE GENOMIC DNA]</scope>
    <source>
        <strain evidence="4 5">NPDC017990</strain>
    </source>
</reference>
<dbReference type="InterPro" id="IPR036390">
    <property type="entry name" value="WH_DNA-bd_sf"/>
</dbReference>
<accession>A0ABW7QMT6</accession>
<feature type="compositionally biased region" description="Polar residues" evidence="1">
    <location>
        <begin position="227"/>
        <end position="243"/>
    </location>
</feature>
<dbReference type="PANTHER" id="PTHR43252:SF6">
    <property type="entry name" value="NEGATIVE TRANSCRIPTION REGULATOR PADR"/>
    <property type="match status" value="1"/>
</dbReference>
<dbReference type="EMBL" id="JBIRGQ010000003">
    <property type="protein sequence ID" value="MFH8546298.1"/>
    <property type="molecule type" value="Genomic_DNA"/>
</dbReference>
<dbReference type="SUPFAM" id="SSF46785">
    <property type="entry name" value="Winged helix' DNA-binding domain"/>
    <property type="match status" value="1"/>
</dbReference>
<dbReference type="InterPro" id="IPR018309">
    <property type="entry name" value="Tscrpt_reg_PadR_C"/>
</dbReference>
<organism evidence="4 5">
    <name type="scientific">Streptomyces longisporoflavus</name>
    <dbReference type="NCBI Taxonomy" id="28044"/>
    <lineage>
        <taxon>Bacteria</taxon>
        <taxon>Bacillati</taxon>
        <taxon>Actinomycetota</taxon>
        <taxon>Actinomycetes</taxon>
        <taxon>Kitasatosporales</taxon>
        <taxon>Streptomycetaceae</taxon>
        <taxon>Streptomyces</taxon>
    </lineage>
</organism>
<evidence type="ECO:0000313" key="4">
    <source>
        <dbReference type="EMBL" id="MFH8546298.1"/>
    </source>
</evidence>
<dbReference type="RefSeq" id="WP_397711826.1">
    <property type="nucleotide sequence ID" value="NZ_JBIRGN010000003.1"/>
</dbReference>
<dbReference type="Proteomes" id="UP001610818">
    <property type="component" value="Unassembled WGS sequence"/>
</dbReference>
<keyword evidence="5" id="KW-1185">Reference proteome</keyword>
<evidence type="ECO:0000256" key="1">
    <source>
        <dbReference type="SAM" id="MobiDB-lite"/>
    </source>
</evidence>
<dbReference type="Pfam" id="PF10400">
    <property type="entry name" value="Vir_act_alpha_C"/>
    <property type="match status" value="1"/>
</dbReference>
<dbReference type="InterPro" id="IPR036388">
    <property type="entry name" value="WH-like_DNA-bd_sf"/>
</dbReference>
<sequence length="243" mass="26289">MAAPGPTSPQRSAGLPPTAWAVLGLLSFPGERTGYELKKWADASLRHFYWSPAISQIYAELRRLEALGYATSRRSGPEEPRTKRSYAITAEGRAALVGWAGSVRDAGPPVLKHPLLLRVWLGHLAAPGHLRALVTEHIAHTRGELKEIHDALARADGQEAWTHPQIALRWSCRRLEAEIELAEAMLADLTELGAAKPEHAEPEPAEPETAMRADQAEITGPAPPVQHSVQPPGQPSGDSPTHG</sequence>
<gene>
    <name evidence="4" type="ORF">ACH4F9_14960</name>
</gene>
<evidence type="ECO:0000313" key="5">
    <source>
        <dbReference type="Proteomes" id="UP001610818"/>
    </source>
</evidence>
<feature type="region of interest" description="Disordered" evidence="1">
    <location>
        <begin position="194"/>
        <end position="243"/>
    </location>
</feature>